<evidence type="ECO:0000256" key="3">
    <source>
        <dbReference type="ARBA" id="ARBA00022692"/>
    </source>
</evidence>
<feature type="transmembrane region" description="Helical" evidence="6">
    <location>
        <begin position="244"/>
        <end position="266"/>
    </location>
</feature>
<dbReference type="PANTHER" id="PTHR42910">
    <property type="entry name" value="TRANSPORTER SCO4007-RELATED"/>
    <property type="match status" value="1"/>
</dbReference>
<evidence type="ECO:0000313" key="9">
    <source>
        <dbReference type="Proteomes" id="UP000077407"/>
    </source>
</evidence>
<gene>
    <name evidence="8" type="primary">ynfM</name>
    <name evidence="8" type="ORF">WY13_02732</name>
</gene>
<dbReference type="InterPro" id="IPR036259">
    <property type="entry name" value="MFS_trans_sf"/>
</dbReference>
<dbReference type="CDD" id="cd17324">
    <property type="entry name" value="MFS_NepI_like"/>
    <property type="match status" value="1"/>
</dbReference>
<keyword evidence="5 6" id="KW-0472">Membrane</keyword>
<reference evidence="8 9" key="1">
    <citation type="journal article" date="2015" name="Biotechnol. Bioeng.">
        <title>Genome sequence and phenotypic characterization of Caulobacter segnis.</title>
        <authorList>
            <person name="Patel S."/>
            <person name="Fletcher B."/>
            <person name="Scott D.C."/>
            <person name="Ely B."/>
        </authorList>
    </citation>
    <scope>NUCLEOTIDE SEQUENCE [LARGE SCALE GENOMIC DNA]</scope>
    <source>
        <strain evidence="8 9">ERI-2</strain>
    </source>
</reference>
<dbReference type="RefSeq" id="WP_063556106.1">
    <property type="nucleotide sequence ID" value="NZ_LITT01000035.1"/>
</dbReference>
<dbReference type="Gene3D" id="1.20.1250.20">
    <property type="entry name" value="MFS general substrate transporter like domains"/>
    <property type="match status" value="1"/>
</dbReference>
<feature type="transmembrane region" description="Helical" evidence="6">
    <location>
        <begin position="77"/>
        <end position="96"/>
    </location>
</feature>
<feature type="transmembrane region" description="Helical" evidence="6">
    <location>
        <begin position="340"/>
        <end position="357"/>
    </location>
</feature>
<dbReference type="PATRIC" id="fig|1538.10.peg.2629"/>
<evidence type="ECO:0000256" key="4">
    <source>
        <dbReference type="ARBA" id="ARBA00022989"/>
    </source>
</evidence>
<proteinExistence type="predicted"/>
<sequence length="398" mass="43714">MQIKNRQFSKSLLIILTAVCAVAVANLYYDQVLLFNIAKYFSVSIATSGLLVTAIQIGYTIGLFLLVPLGDMFSRRILILSGLVFSAIFIFLITIVSSFYPAVVIGFFLGLSTFFAQVIIPFVSSHTPAETRSARVGHLLTGIFLGVLFGRVFGGFIGQFLGWKAVHEIAAVILLIAAIYLYFTLPDDQTEKAKSYKKIMGSLLPLLKQEKVLRETILFGTSAFCVFNIFWVSLSFILENAPYYYGSVVVGAFGFIGIAGTLAAGFSGKLADSKKVDLWNILALSIMLISFLVLGAGWTQIIVLILVTFILDVGSRMNTTINQGRNYKLNPQNHSRYSSLYMVFYYLGGSLGSLIGANVYHAFGVIGIVLVSCAIFCVVYVYFLISRIHARKSASMFS</sequence>
<dbReference type="InterPro" id="IPR011701">
    <property type="entry name" value="MFS"/>
</dbReference>
<dbReference type="PANTHER" id="PTHR42910:SF1">
    <property type="entry name" value="MAJOR FACILITATOR SUPERFAMILY (MFS) PROFILE DOMAIN-CONTAINING PROTEIN"/>
    <property type="match status" value="1"/>
</dbReference>
<dbReference type="AlphaFoldDB" id="A0A168MKS5"/>
<comment type="subcellular location">
    <subcellularLocation>
        <location evidence="1">Cell membrane</location>
        <topology evidence="1">Multi-pass membrane protein</topology>
    </subcellularLocation>
</comment>
<dbReference type="SUPFAM" id="SSF103473">
    <property type="entry name" value="MFS general substrate transporter"/>
    <property type="match status" value="1"/>
</dbReference>
<evidence type="ECO:0000256" key="1">
    <source>
        <dbReference type="ARBA" id="ARBA00004651"/>
    </source>
</evidence>
<feature type="transmembrane region" description="Helical" evidence="6">
    <location>
        <begin position="41"/>
        <end position="65"/>
    </location>
</feature>
<feature type="transmembrane region" description="Helical" evidence="6">
    <location>
        <begin position="363"/>
        <end position="385"/>
    </location>
</feature>
<feature type="transmembrane region" description="Helical" evidence="6">
    <location>
        <begin position="217"/>
        <end position="238"/>
    </location>
</feature>
<dbReference type="PROSITE" id="PS50850">
    <property type="entry name" value="MFS"/>
    <property type="match status" value="1"/>
</dbReference>
<feature type="transmembrane region" description="Helical" evidence="6">
    <location>
        <begin position="12"/>
        <end position="29"/>
    </location>
</feature>
<protein>
    <submittedName>
        <fullName evidence="8">Inner membrane transport protein YnfM</fullName>
    </submittedName>
</protein>
<evidence type="ECO:0000256" key="6">
    <source>
        <dbReference type="SAM" id="Phobius"/>
    </source>
</evidence>
<dbReference type="GO" id="GO:0005886">
    <property type="term" value="C:plasma membrane"/>
    <property type="evidence" value="ECO:0007669"/>
    <property type="project" value="UniProtKB-SubCell"/>
</dbReference>
<dbReference type="EMBL" id="LITT01000035">
    <property type="protein sequence ID" value="OAA84829.1"/>
    <property type="molecule type" value="Genomic_DNA"/>
</dbReference>
<evidence type="ECO:0000259" key="7">
    <source>
        <dbReference type="PROSITE" id="PS50850"/>
    </source>
</evidence>
<feature type="transmembrane region" description="Helical" evidence="6">
    <location>
        <begin position="136"/>
        <end position="157"/>
    </location>
</feature>
<dbReference type="InterPro" id="IPR020846">
    <property type="entry name" value="MFS_dom"/>
</dbReference>
<feature type="transmembrane region" description="Helical" evidence="6">
    <location>
        <begin position="278"/>
        <end position="295"/>
    </location>
</feature>
<evidence type="ECO:0000313" key="8">
    <source>
        <dbReference type="EMBL" id="OAA84829.1"/>
    </source>
</evidence>
<evidence type="ECO:0000256" key="2">
    <source>
        <dbReference type="ARBA" id="ARBA00022448"/>
    </source>
</evidence>
<organism evidence="8 9">
    <name type="scientific">Clostridium ljungdahlii</name>
    <dbReference type="NCBI Taxonomy" id="1538"/>
    <lineage>
        <taxon>Bacteria</taxon>
        <taxon>Bacillati</taxon>
        <taxon>Bacillota</taxon>
        <taxon>Clostridia</taxon>
        <taxon>Eubacteriales</taxon>
        <taxon>Clostridiaceae</taxon>
        <taxon>Clostridium</taxon>
    </lineage>
</organism>
<feature type="transmembrane region" description="Helical" evidence="6">
    <location>
        <begin position="301"/>
        <end position="319"/>
    </location>
</feature>
<dbReference type="Pfam" id="PF07690">
    <property type="entry name" value="MFS_1"/>
    <property type="match status" value="1"/>
</dbReference>
<keyword evidence="2" id="KW-0813">Transport</keyword>
<name>A0A168MKS5_9CLOT</name>
<evidence type="ECO:0000256" key="5">
    <source>
        <dbReference type="ARBA" id="ARBA00023136"/>
    </source>
</evidence>
<dbReference type="GO" id="GO:0022857">
    <property type="term" value="F:transmembrane transporter activity"/>
    <property type="evidence" value="ECO:0007669"/>
    <property type="project" value="InterPro"/>
</dbReference>
<feature type="transmembrane region" description="Helical" evidence="6">
    <location>
        <begin position="169"/>
        <end position="185"/>
    </location>
</feature>
<feature type="domain" description="Major facilitator superfamily (MFS) profile" evidence="7">
    <location>
        <begin position="11"/>
        <end position="389"/>
    </location>
</feature>
<accession>A0A168MKS5</accession>
<dbReference type="OrthoDB" id="9815356at2"/>
<keyword evidence="4 6" id="KW-1133">Transmembrane helix</keyword>
<comment type="caution">
    <text evidence="8">The sequence shown here is derived from an EMBL/GenBank/DDBJ whole genome shotgun (WGS) entry which is preliminary data.</text>
</comment>
<feature type="transmembrane region" description="Helical" evidence="6">
    <location>
        <begin position="102"/>
        <end position="124"/>
    </location>
</feature>
<dbReference type="Proteomes" id="UP000077407">
    <property type="component" value="Unassembled WGS sequence"/>
</dbReference>
<keyword evidence="3 6" id="KW-0812">Transmembrane</keyword>